<organism evidence="1 2">
    <name type="scientific">Pistacia atlantica</name>
    <dbReference type="NCBI Taxonomy" id="434234"/>
    <lineage>
        <taxon>Eukaryota</taxon>
        <taxon>Viridiplantae</taxon>
        <taxon>Streptophyta</taxon>
        <taxon>Embryophyta</taxon>
        <taxon>Tracheophyta</taxon>
        <taxon>Spermatophyta</taxon>
        <taxon>Magnoliopsida</taxon>
        <taxon>eudicotyledons</taxon>
        <taxon>Gunneridae</taxon>
        <taxon>Pentapetalae</taxon>
        <taxon>rosids</taxon>
        <taxon>malvids</taxon>
        <taxon>Sapindales</taxon>
        <taxon>Anacardiaceae</taxon>
        <taxon>Pistacia</taxon>
    </lineage>
</organism>
<evidence type="ECO:0000313" key="2">
    <source>
        <dbReference type="Proteomes" id="UP001164250"/>
    </source>
</evidence>
<protein>
    <submittedName>
        <fullName evidence="1">Uncharacterized protein</fullName>
    </submittedName>
</protein>
<gene>
    <name evidence="1" type="ORF">Patl1_28075</name>
</gene>
<comment type="caution">
    <text evidence="1">The sequence shown here is derived from an EMBL/GenBank/DDBJ whole genome shotgun (WGS) entry which is preliminary data.</text>
</comment>
<sequence length="182" mass="21066">MEVKMEEKEDAGENDGDEDYIKEEEGEEEDTKEEEEVKKTSGNNGKHPFSLLRLIEDLREGLLLTLDCTKELKRLVMLNLKTPTSCARNVSSKFLKDFELELTENIFFHDELERKWCGKVCNWKDGRTVIHGWADVCRWNHVKKDDVRICEFPQTEGNVLDIIKCVSSTALVQGAEMKPNRD</sequence>
<name>A0ACC1BFC0_9ROSI</name>
<dbReference type="Proteomes" id="UP001164250">
    <property type="component" value="Chromosome 5"/>
</dbReference>
<accession>A0ACC1BFC0</accession>
<keyword evidence="2" id="KW-1185">Reference proteome</keyword>
<proteinExistence type="predicted"/>
<dbReference type="EMBL" id="CM047901">
    <property type="protein sequence ID" value="KAJ0097549.1"/>
    <property type="molecule type" value="Genomic_DNA"/>
</dbReference>
<evidence type="ECO:0000313" key="1">
    <source>
        <dbReference type="EMBL" id="KAJ0097549.1"/>
    </source>
</evidence>
<reference evidence="2" key="1">
    <citation type="journal article" date="2023" name="G3 (Bethesda)">
        <title>Genome assembly and association tests identify interacting loci associated with vigor, precocity, and sex in interspecific pistachio rootstocks.</title>
        <authorList>
            <person name="Palmer W."/>
            <person name="Jacygrad E."/>
            <person name="Sagayaradj S."/>
            <person name="Cavanaugh K."/>
            <person name="Han R."/>
            <person name="Bertier L."/>
            <person name="Beede B."/>
            <person name="Kafkas S."/>
            <person name="Golino D."/>
            <person name="Preece J."/>
            <person name="Michelmore R."/>
        </authorList>
    </citation>
    <scope>NUCLEOTIDE SEQUENCE [LARGE SCALE GENOMIC DNA]</scope>
</reference>